<reference evidence="1" key="2">
    <citation type="submission" date="2020-08" db="EMBL/GenBank/DDBJ databases">
        <authorList>
            <person name="Chen M."/>
            <person name="Teng W."/>
            <person name="Zhao L."/>
            <person name="Hu C."/>
            <person name="Zhou Y."/>
            <person name="Han B."/>
            <person name="Song L."/>
            <person name="Shu W."/>
        </authorList>
    </citation>
    <scope>NUCLEOTIDE SEQUENCE</scope>
    <source>
        <strain evidence="1">FACHB-1375</strain>
    </source>
</reference>
<accession>A0A926ZK47</accession>
<gene>
    <name evidence="1" type="ORF">H6G03_21900</name>
</gene>
<evidence type="ECO:0000313" key="1">
    <source>
        <dbReference type="EMBL" id="MBD2183681.1"/>
    </source>
</evidence>
<dbReference type="RefSeq" id="WP_190468547.1">
    <property type="nucleotide sequence ID" value="NZ_JACJPW010000062.1"/>
</dbReference>
<dbReference type="AlphaFoldDB" id="A0A926ZK47"/>
<protein>
    <submittedName>
        <fullName evidence="1">Uncharacterized protein</fullName>
    </submittedName>
</protein>
<proteinExistence type="predicted"/>
<reference evidence="1" key="1">
    <citation type="journal article" date="2015" name="ISME J.">
        <title>Draft Genome Sequence of Streptomyces incarnatus NRRL8089, which Produces the Nucleoside Antibiotic Sinefungin.</title>
        <authorList>
            <person name="Oshima K."/>
            <person name="Hattori M."/>
            <person name="Shimizu H."/>
            <person name="Fukuda K."/>
            <person name="Nemoto M."/>
            <person name="Inagaki K."/>
            <person name="Tamura T."/>
        </authorList>
    </citation>
    <scope>NUCLEOTIDE SEQUENCE</scope>
    <source>
        <strain evidence="1">FACHB-1375</strain>
    </source>
</reference>
<organism evidence="1 2">
    <name type="scientific">Aerosakkonema funiforme FACHB-1375</name>
    <dbReference type="NCBI Taxonomy" id="2949571"/>
    <lineage>
        <taxon>Bacteria</taxon>
        <taxon>Bacillati</taxon>
        <taxon>Cyanobacteriota</taxon>
        <taxon>Cyanophyceae</taxon>
        <taxon>Oscillatoriophycideae</taxon>
        <taxon>Aerosakkonematales</taxon>
        <taxon>Aerosakkonemataceae</taxon>
        <taxon>Aerosakkonema</taxon>
    </lineage>
</organism>
<keyword evidence="2" id="KW-1185">Reference proteome</keyword>
<dbReference type="EMBL" id="JACJPW010000062">
    <property type="protein sequence ID" value="MBD2183681.1"/>
    <property type="molecule type" value="Genomic_DNA"/>
</dbReference>
<name>A0A926ZK47_9CYAN</name>
<dbReference type="Proteomes" id="UP000641646">
    <property type="component" value="Unassembled WGS sequence"/>
</dbReference>
<evidence type="ECO:0000313" key="2">
    <source>
        <dbReference type="Proteomes" id="UP000641646"/>
    </source>
</evidence>
<comment type="caution">
    <text evidence="1">The sequence shown here is derived from an EMBL/GenBank/DDBJ whole genome shotgun (WGS) entry which is preliminary data.</text>
</comment>
<sequence length="312" mass="34209">MFDRSTPTQTNTKPRRILSALVLAGILSLGSSFTILKTAVAYPQNLAQSTSETVETTSELIGQSPSDARANRLPAQVARAVRQDLSGKTGIAPGKLRITQFSRQTWPDGCLGLAEPDRICTQALVEGWRVVVSDGSKTWTYRTNSDGRILRLEDRRVSVNLPKSVEQVVSQRTATGSLRPVPIPASELPPRLDRGILFQATSSGGITGRTYQTTLMNDGQLMRVRIGDANDSERSVRQISPQQLRGFKQLLQRQSLTRFSGLSYPAPRGAADYITVTVTSSTGTTRYADIVQDRLPQPLQQVVRAWSQITRG</sequence>